<evidence type="ECO:0000313" key="1">
    <source>
        <dbReference type="EMBL" id="ODM21117.1"/>
    </source>
</evidence>
<accession>A0A1E3BJN8</accession>
<proteinExistence type="predicted"/>
<protein>
    <submittedName>
        <fullName evidence="1">Uncharacterized protein</fullName>
    </submittedName>
</protein>
<dbReference type="EMBL" id="JXNT01000003">
    <property type="protein sequence ID" value="ODM21117.1"/>
    <property type="molecule type" value="Genomic_DNA"/>
</dbReference>
<dbReference type="Proteomes" id="UP000094569">
    <property type="component" value="Unassembled WGS sequence"/>
</dbReference>
<organism evidence="1 2">
    <name type="scientific">Aspergillus cristatus</name>
    <name type="common">Chinese Fuzhuan brick tea-fermentation fungus</name>
    <name type="synonym">Eurotium cristatum</name>
    <dbReference type="NCBI Taxonomy" id="573508"/>
    <lineage>
        <taxon>Eukaryota</taxon>
        <taxon>Fungi</taxon>
        <taxon>Dikarya</taxon>
        <taxon>Ascomycota</taxon>
        <taxon>Pezizomycotina</taxon>
        <taxon>Eurotiomycetes</taxon>
        <taxon>Eurotiomycetidae</taxon>
        <taxon>Eurotiales</taxon>
        <taxon>Aspergillaceae</taxon>
        <taxon>Aspergillus</taxon>
        <taxon>Aspergillus subgen. Aspergillus</taxon>
    </lineage>
</organism>
<dbReference type="VEuPathDB" id="FungiDB:SI65_04170"/>
<evidence type="ECO:0000313" key="2">
    <source>
        <dbReference type="Proteomes" id="UP000094569"/>
    </source>
</evidence>
<gene>
    <name evidence="1" type="ORF">SI65_04170</name>
</gene>
<dbReference type="OrthoDB" id="4510463at2759"/>
<reference evidence="1 2" key="1">
    <citation type="journal article" date="2016" name="BMC Genomics">
        <title>Comparative genomic and transcriptomic analyses of the Fuzhuan brick tea-fermentation fungus Aspergillus cristatus.</title>
        <authorList>
            <person name="Ge Y."/>
            <person name="Wang Y."/>
            <person name="Liu Y."/>
            <person name="Tan Y."/>
            <person name="Ren X."/>
            <person name="Zhang X."/>
            <person name="Hyde K.D."/>
            <person name="Liu Y."/>
            <person name="Liu Z."/>
        </authorList>
    </citation>
    <scope>NUCLEOTIDE SEQUENCE [LARGE SCALE GENOMIC DNA]</scope>
    <source>
        <strain evidence="1 2">GZAAS20.1005</strain>
    </source>
</reference>
<sequence>MLPDRVVFLMERLKKCEHEIPKYSYQPAQSAVFPETDWVFEDPRIVDISLSDRRTKSPDTKIRSGLSALSLADEYTEWERTSGTTRVDTLLENLNSASGRKHAAYKEYVDSSDRFKNKGKAQKYIEYGVKFRVFEKIYSARVEVSAHACIKAGTHLGVLGILFLVFNEFRRLKYDYLPLLANAILASQWRDHAEKLHQSVSLCFESHKK</sequence>
<comment type="caution">
    <text evidence="1">The sequence shown here is derived from an EMBL/GenBank/DDBJ whole genome shotgun (WGS) entry which is preliminary data.</text>
</comment>
<dbReference type="STRING" id="573508.A0A1E3BJN8"/>
<name>A0A1E3BJN8_ASPCR</name>
<keyword evidence="2" id="KW-1185">Reference proteome</keyword>
<dbReference type="AlphaFoldDB" id="A0A1E3BJN8"/>